<dbReference type="Proteomes" id="UP000035681">
    <property type="component" value="Unplaced"/>
</dbReference>
<dbReference type="PANTHER" id="PTHR46512">
    <property type="entry name" value="PEPTIDYLPROLYL ISOMERASE"/>
    <property type="match status" value="1"/>
</dbReference>
<keyword evidence="6" id="KW-1185">Reference proteome</keyword>
<dbReference type="PROSITE" id="PS50059">
    <property type="entry name" value="FKBP_PPIASE"/>
    <property type="match status" value="1"/>
</dbReference>
<dbReference type="GO" id="GO:0005829">
    <property type="term" value="C:cytosol"/>
    <property type="evidence" value="ECO:0007669"/>
    <property type="project" value="TreeGrafter"/>
</dbReference>
<dbReference type="GO" id="GO:0043066">
    <property type="term" value="P:negative regulation of apoptotic process"/>
    <property type="evidence" value="ECO:0007669"/>
    <property type="project" value="TreeGrafter"/>
</dbReference>
<dbReference type="Pfam" id="PF13181">
    <property type="entry name" value="TPR_8"/>
    <property type="match status" value="1"/>
</dbReference>
<keyword evidence="3" id="KW-0413">Isomerase</keyword>
<keyword evidence="1" id="KW-0677">Repeat</keyword>
<dbReference type="GO" id="GO:0012505">
    <property type="term" value="C:endomembrane system"/>
    <property type="evidence" value="ECO:0007669"/>
    <property type="project" value="TreeGrafter"/>
</dbReference>
<dbReference type="SUPFAM" id="SSF54534">
    <property type="entry name" value="FKBP-like"/>
    <property type="match status" value="1"/>
</dbReference>
<proteinExistence type="predicted"/>
<dbReference type="GO" id="GO:0044183">
    <property type="term" value="F:protein folding chaperone"/>
    <property type="evidence" value="ECO:0007669"/>
    <property type="project" value="TreeGrafter"/>
</dbReference>
<dbReference type="InterPro" id="IPR011990">
    <property type="entry name" value="TPR-like_helical_dom_sf"/>
</dbReference>
<dbReference type="PANTHER" id="PTHR46512:SF1">
    <property type="entry name" value="PEPTIDYLPROLYL ISOMERASE"/>
    <property type="match status" value="1"/>
</dbReference>
<organism evidence="6 7">
    <name type="scientific">Strongyloides stercoralis</name>
    <name type="common">Threadworm</name>
    <dbReference type="NCBI Taxonomy" id="6248"/>
    <lineage>
        <taxon>Eukaryota</taxon>
        <taxon>Metazoa</taxon>
        <taxon>Ecdysozoa</taxon>
        <taxon>Nematoda</taxon>
        <taxon>Chromadorea</taxon>
        <taxon>Rhabditida</taxon>
        <taxon>Tylenchina</taxon>
        <taxon>Panagrolaimomorpha</taxon>
        <taxon>Strongyloidoidea</taxon>
        <taxon>Strongyloididae</taxon>
        <taxon>Strongyloides</taxon>
    </lineage>
</organism>
<dbReference type="InterPro" id="IPR046357">
    <property type="entry name" value="PPIase_dom_sf"/>
</dbReference>
<accession>A0AAF5DE99</accession>
<keyword evidence="3" id="KW-0697">Rotamase</keyword>
<dbReference type="Gene3D" id="3.10.50.40">
    <property type="match status" value="1"/>
</dbReference>
<keyword evidence="2 4" id="KW-0802">TPR repeat</keyword>
<comment type="catalytic activity">
    <reaction evidence="3">
        <text>[protein]-peptidylproline (omega=180) = [protein]-peptidylproline (omega=0)</text>
        <dbReference type="Rhea" id="RHEA:16237"/>
        <dbReference type="Rhea" id="RHEA-COMP:10747"/>
        <dbReference type="Rhea" id="RHEA-COMP:10748"/>
        <dbReference type="ChEBI" id="CHEBI:83833"/>
        <dbReference type="ChEBI" id="CHEBI:83834"/>
        <dbReference type="EC" id="5.2.1.8"/>
    </reaction>
</comment>
<dbReference type="Gene3D" id="1.25.40.10">
    <property type="entry name" value="Tetratricopeptide repeat domain"/>
    <property type="match status" value="1"/>
</dbReference>
<evidence type="ECO:0000256" key="1">
    <source>
        <dbReference type="ARBA" id="ARBA00022737"/>
    </source>
</evidence>
<dbReference type="Pfam" id="PF00254">
    <property type="entry name" value="FKBP_C"/>
    <property type="match status" value="1"/>
</dbReference>
<evidence type="ECO:0000256" key="3">
    <source>
        <dbReference type="PROSITE-ProRule" id="PRU00277"/>
    </source>
</evidence>
<dbReference type="SUPFAM" id="SSF48452">
    <property type="entry name" value="TPR-like"/>
    <property type="match status" value="1"/>
</dbReference>
<name>A0AAF5DE99_STRER</name>
<evidence type="ECO:0000313" key="6">
    <source>
        <dbReference type="Proteomes" id="UP000035681"/>
    </source>
</evidence>
<evidence type="ECO:0000256" key="4">
    <source>
        <dbReference type="PROSITE-ProRule" id="PRU00339"/>
    </source>
</evidence>
<dbReference type="InterPro" id="IPR050754">
    <property type="entry name" value="FKBP4/5/8-like"/>
</dbReference>
<feature type="domain" description="PPIase FKBP-type" evidence="5">
    <location>
        <begin position="38"/>
        <end position="123"/>
    </location>
</feature>
<evidence type="ECO:0000259" key="5">
    <source>
        <dbReference type="PROSITE" id="PS50059"/>
    </source>
</evidence>
<dbReference type="GO" id="GO:0003755">
    <property type="term" value="F:peptidyl-prolyl cis-trans isomerase activity"/>
    <property type="evidence" value="ECO:0007669"/>
    <property type="project" value="UniProtKB-KW"/>
</dbReference>
<dbReference type="PROSITE" id="PS50005">
    <property type="entry name" value="TPR"/>
    <property type="match status" value="1"/>
</dbReference>
<reference evidence="7" key="1">
    <citation type="submission" date="2024-02" db="UniProtKB">
        <authorList>
            <consortium name="WormBaseParasite"/>
        </authorList>
    </citation>
    <scope>IDENTIFICATION</scope>
</reference>
<dbReference type="InterPro" id="IPR019734">
    <property type="entry name" value="TPR_rpt"/>
</dbReference>
<feature type="repeat" description="TPR" evidence="4">
    <location>
        <begin position="189"/>
        <end position="222"/>
    </location>
</feature>
<evidence type="ECO:0000256" key="2">
    <source>
        <dbReference type="ARBA" id="ARBA00022803"/>
    </source>
</evidence>
<dbReference type="SMART" id="SM00028">
    <property type="entry name" value="TPR"/>
    <property type="match status" value="2"/>
</dbReference>
<dbReference type="AlphaFoldDB" id="A0AAF5DE99"/>
<evidence type="ECO:0000313" key="7">
    <source>
        <dbReference type="WBParaSite" id="TCONS_00011248.p1"/>
    </source>
</evidence>
<sequence length="321" mass="36722">NIEFDDNDGGPYEDVVGTGILLKRVIKEGENDDVKAVDGDIVKISITYHGLGNSTPEEITFTLGYLLNIEGIELACKCMNVGEITLFKIKSHLAYGDVGVTEGPYNIPPNHDLVVQIHLISIVGHQNFLLDDTPVEELLEQFKTIRGRGKFYFQRNEIDRAMFVYNKLLNILQEVTINRCDELLLLEMSILQNNLASCYYKMDDYRNALKMSTAATTINPKNIDFVYKHLIILENLKLYEDGIIFIKKAIINLPSEGIKLERKLNQFMSGSLRIRVFQQPQSTFNVMVSLFVLLNRLRNILSVPKFTVLIYSRKIRCLCYQ</sequence>
<dbReference type="WBParaSite" id="TCONS_00011248.p1">
    <property type="protein sequence ID" value="TCONS_00011248.p1"/>
    <property type="gene ID" value="XLOC_005481"/>
</dbReference>
<dbReference type="GO" id="GO:0005740">
    <property type="term" value="C:mitochondrial envelope"/>
    <property type="evidence" value="ECO:0007669"/>
    <property type="project" value="TreeGrafter"/>
</dbReference>
<dbReference type="InterPro" id="IPR001179">
    <property type="entry name" value="PPIase_FKBP_dom"/>
</dbReference>
<dbReference type="EC" id="5.2.1.8" evidence="3"/>
<dbReference type="GO" id="GO:0016020">
    <property type="term" value="C:membrane"/>
    <property type="evidence" value="ECO:0007669"/>
    <property type="project" value="TreeGrafter"/>
</dbReference>
<protein>
    <recommendedName>
        <fullName evidence="3">peptidylprolyl isomerase</fullName>
        <ecNumber evidence="3">5.2.1.8</ecNumber>
    </recommendedName>
</protein>